<name>A0A388JQ84_CHABU</name>
<gene>
    <name evidence="1" type="ORF">CBR_g319</name>
</gene>
<comment type="caution">
    <text evidence="1">The sequence shown here is derived from an EMBL/GenBank/DDBJ whole genome shotgun (WGS) entry which is preliminary data.</text>
</comment>
<dbReference type="OrthoDB" id="4214675at2759"/>
<dbReference type="STRING" id="69332.A0A388JQ84"/>
<dbReference type="AlphaFoldDB" id="A0A388JQ84"/>
<dbReference type="Proteomes" id="UP000265515">
    <property type="component" value="Unassembled WGS sequence"/>
</dbReference>
<dbReference type="EMBL" id="BFEA01000008">
    <property type="protein sequence ID" value="GBG59989.1"/>
    <property type="molecule type" value="Genomic_DNA"/>
</dbReference>
<sequence length="108" mass="12271">MNIEENSLSGAIELCGDKLQYVHIGESHRGYLGSGQVKWEELFRGLVRAKYKGPLTFESFSSKVVNARLSNDLCVWRNLWDDSEDLARTAKEFIDAQLDAAMRCSVER</sequence>
<evidence type="ECO:0008006" key="3">
    <source>
        <dbReference type="Google" id="ProtNLM"/>
    </source>
</evidence>
<dbReference type="InterPro" id="IPR036237">
    <property type="entry name" value="Xyl_isomerase-like_sf"/>
</dbReference>
<protein>
    <recommendedName>
        <fullName evidence="3">Xylose isomerase-like TIM barrel domain-containing protein</fullName>
    </recommendedName>
</protein>
<dbReference type="Gramene" id="GBG59989">
    <property type="protein sequence ID" value="GBG59989"/>
    <property type="gene ID" value="CBR_g319"/>
</dbReference>
<proteinExistence type="predicted"/>
<evidence type="ECO:0000313" key="2">
    <source>
        <dbReference type="Proteomes" id="UP000265515"/>
    </source>
</evidence>
<keyword evidence="2" id="KW-1185">Reference proteome</keyword>
<accession>A0A388JQ84</accession>
<organism evidence="1 2">
    <name type="scientific">Chara braunii</name>
    <name type="common">Braun's stonewort</name>
    <dbReference type="NCBI Taxonomy" id="69332"/>
    <lineage>
        <taxon>Eukaryota</taxon>
        <taxon>Viridiplantae</taxon>
        <taxon>Streptophyta</taxon>
        <taxon>Charophyceae</taxon>
        <taxon>Charales</taxon>
        <taxon>Characeae</taxon>
        <taxon>Chara</taxon>
    </lineage>
</organism>
<reference evidence="1 2" key="1">
    <citation type="journal article" date="2018" name="Cell">
        <title>The Chara Genome: Secondary Complexity and Implications for Plant Terrestrialization.</title>
        <authorList>
            <person name="Nishiyama T."/>
            <person name="Sakayama H."/>
            <person name="Vries J.D."/>
            <person name="Buschmann H."/>
            <person name="Saint-Marcoux D."/>
            <person name="Ullrich K.K."/>
            <person name="Haas F.B."/>
            <person name="Vanderstraeten L."/>
            <person name="Becker D."/>
            <person name="Lang D."/>
            <person name="Vosolsobe S."/>
            <person name="Rombauts S."/>
            <person name="Wilhelmsson P.K.I."/>
            <person name="Janitza P."/>
            <person name="Kern R."/>
            <person name="Heyl A."/>
            <person name="Rumpler F."/>
            <person name="Villalobos L.I.A.C."/>
            <person name="Clay J.M."/>
            <person name="Skokan R."/>
            <person name="Toyoda A."/>
            <person name="Suzuki Y."/>
            <person name="Kagoshima H."/>
            <person name="Schijlen E."/>
            <person name="Tajeshwar N."/>
            <person name="Catarino B."/>
            <person name="Hetherington A.J."/>
            <person name="Saltykova A."/>
            <person name="Bonnot C."/>
            <person name="Breuninger H."/>
            <person name="Symeonidi A."/>
            <person name="Radhakrishnan G.V."/>
            <person name="Van Nieuwerburgh F."/>
            <person name="Deforce D."/>
            <person name="Chang C."/>
            <person name="Karol K.G."/>
            <person name="Hedrich R."/>
            <person name="Ulvskov P."/>
            <person name="Glockner G."/>
            <person name="Delwiche C.F."/>
            <person name="Petrasek J."/>
            <person name="Van de Peer Y."/>
            <person name="Friml J."/>
            <person name="Beilby M."/>
            <person name="Dolan L."/>
            <person name="Kohara Y."/>
            <person name="Sugano S."/>
            <person name="Fujiyama A."/>
            <person name="Delaux P.-M."/>
            <person name="Quint M."/>
            <person name="TheiBen G."/>
            <person name="Hagemann M."/>
            <person name="Harholt J."/>
            <person name="Dunand C."/>
            <person name="Zachgo S."/>
            <person name="Langdale J."/>
            <person name="Maumus F."/>
            <person name="Straeten D.V.D."/>
            <person name="Gould S.B."/>
            <person name="Rensing S.A."/>
        </authorList>
    </citation>
    <scope>NUCLEOTIDE SEQUENCE [LARGE SCALE GENOMIC DNA]</scope>
    <source>
        <strain evidence="1 2">S276</strain>
    </source>
</reference>
<dbReference type="Gene3D" id="3.20.20.150">
    <property type="entry name" value="Divalent-metal-dependent TIM barrel enzymes"/>
    <property type="match status" value="1"/>
</dbReference>
<dbReference type="SUPFAM" id="SSF51658">
    <property type="entry name" value="Xylose isomerase-like"/>
    <property type="match status" value="1"/>
</dbReference>
<evidence type="ECO:0000313" key="1">
    <source>
        <dbReference type="EMBL" id="GBG59989.1"/>
    </source>
</evidence>